<evidence type="ECO:0000256" key="4">
    <source>
        <dbReference type="ARBA" id="ARBA00023242"/>
    </source>
</evidence>
<sequence length="208" mass="23181">MVPCKIDDPQNYECLLHFGDDKKFDLQAQPHVIIFADDKVLTAKIAMHLEGCLPPEHRGKGVVKHYHSAMSKLYLEQTHSDFVSPTGTCRILIATSGESVGIDFPNVKIVCTLGLPSTIVDALQRGGRAIRTGDETALFIVFHEQWALDIKESEFMDGTDPDRPRANLGLHPRAQERAPLSAVRLVQCKTCLRKYYAEYLCDEAENGA</sequence>
<evidence type="ECO:0000256" key="2">
    <source>
        <dbReference type="ARBA" id="ARBA00023125"/>
    </source>
</evidence>
<dbReference type="SUPFAM" id="SSF52540">
    <property type="entry name" value="P-loop containing nucleoside triphosphate hydrolases"/>
    <property type="match status" value="1"/>
</dbReference>
<keyword evidence="2" id="KW-0238">DNA-binding</keyword>
<organism evidence="8 9">
    <name type="scientific">Pholiota conissans</name>
    <dbReference type="NCBI Taxonomy" id="109636"/>
    <lineage>
        <taxon>Eukaryota</taxon>
        <taxon>Fungi</taxon>
        <taxon>Dikarya</taxon>
        <taxon>Basidiomycota</taxon>
        <taxon>Agaricomycotina</taxon>
        <taxon>Agaricomycetes</taxon>
        <taxon>Agaricomycetidae</taxon>
        <taxon>Agaricales</taxon>
        <taxon>Agaricineae</taxon>
        <taxon>Strophariaceae</taxon>
        <taxon>Pholiota</taxon>
    </lineage>
</organism>
<dbReference type="PANTHER" id="PTHR13710">
    <property type="entry name" value="DNA HELICASE RECQ FAMILY MEMBER"/>
    <property type="match status" value="1"/>
</dbReference>
<dbReference type="InterPro" id="IPR027417">
    <property type="entry name" value="P-loop_NTPase"/>
</dbReference>
<dbReference type="Gene3D" id="3.40.50.300">
    <property type="entry name" value="P-loop containing nucleotide triphosphate hydrolases"/>
    <property type="match status" value="1"/>
</dbReference>
<dbReference type="GO" id="GO:0000724">
    <property type="term" value="P:double-strand break repair via homologous recombination"/>
    <property type="evidence" value="ECO:0007669"/>
    <property type="project" value="TreeGrafter"/>
</dbReference>
<dbReference type="GO" id="GO:0043138">
    <property type="term" value="F:3'-5' DNA helicase activity"/>
    <property type="evidence" value="ECO:0007669"/>
    <property type="project" value="UniProtKB-EC"/>
</dbReference>
<evidence type="ECO:0000256" key="6">
    <source>
        <dbReference type="ARBA" id="ARBA00034808"/>
    </source>
</evidence>
<evidence type="ECO:0000313" key="8">
    <source>
        <dbReference type="EMBL" id="KAF9470443.1"/>
    </source>
</evidence>
<proteinExistence type="inferred from homology"/>
<name>A0A9P5YK74_9AGAR</name>
<dbReference type="Pfam" id="PF00271">
    <property type="entry name" value="Helicase_C"/>
    <property type="match status" value="1"/>
</dbReference>
<comment type="catalytic activity">
    <reaction evidence="5">
        <text>Couples ATP hydrolysis with the unwinding of duplex DNA by translocating in the 3'-5' direction.</text>
        <dbReference type="EC" id="5.6.2.4"/>
    </reaction>
</comment>
<reference evidence="8" key="1">
    <citation type="submission" date="2020-11" db="EMBL/GenBank/DDBJ databases">
        <authorList>
            <consortium name="DOE Joint Genome Institute"/>
            <person name="Ahrendt S."/>
            <person name="Riley R."/>
            <person name="Andreopoulos W."/>
            <person name="Labutti K."/>
            <person name="Pangilinan J."/>
            <person name="Ruiz-Duenas F.J."/>
            <person name="Barrasa J.M."/>
            <person name="Sanchez-Garcia M."/>
            <person name="Camarero S."/>
            <person name="Miyauchi S."/>
            <person name="Serrano A."/>
            <person name="Linde D."/>
            <person name="Babiker R."/>
            <person name="Drula E."/>
            <person name="Ayuso-Fernandez I."/>
            <person name="Pacheco R."/>
            <person name="Padilla G."/>
            <person name="Ferreira P."/>
            <person name="Barriuso J."/>
            <person name="Kellner H."/>
            <person name="Castanera R."/>
            <person name="Alfaro M."/>
            <person name="Ramirez L."/>
            <person name="Pisabarro A.G."/>
            <person name="Kuo A."/>
            <person name="Tritt A."/>
            <person name="Lipzen A."/>
            <person name="He G."/>
            <person name="Yan M."/>
            <person name="Ng V."/>
            <person name="Cullen D."/>
            <person name="Martin F."/>
            <person name="Rosso M.-N."/>
            <person name="Henrissat B."/>
            <person name="Hibbett D."/>
            <person name="Martinez A.T."/>
            <person name="Grigoriev I.V."/>
        </authorList>
    </citation>
    <scope>NUCLEOTIDE SEQUENCE</scope>
    <source>
        <strain evidence="8">CIRM-BRFM 674</strain>
    </source>
</reference>
<dbReference type="EMBL" id="MU155997">
    <property type="protein sequence ID" value="KAF9470443.1"/>
    <property type="molecule type" value="Genomic_DNA"/>
</dbReference>
<dbReference type="PROSITE" id="PS51194">
    <property type="entry name" value="HELICASE_CTER"/>
    <property type="match status" value="1"/>
</dbReference>
<dbReference type="OrthoDB" id="5952536at2759"/>
<evidence type="ECO:0000256" key="1">
    <source>
        <dbReference type="ARBA" id="ARBA00005446"/>
    </source>
</evidence>
<dbReference type="PANTHER" id="PTHR13710:SF153">
    <property type="entry name" value="RECQ-LIKE DNA HELICASE BLM"/>
    <property type="match status" value="1"/>
</dbReference>
<evidence type="ECO:0000256" key="3">
    <source>
        <dbReference type="ARBA" id="ARBA00023235"/>
    </source>
</evidence>
<dbReference type="GO" id="GO:0005694">
    <property type="term" value="C:chromosome"/>
    <property type="evidence" value="ECO:0007669"/>
    <property type="project" value="TreeGrafter"/>
</dbReference>
<gene>
    <name evidence="8" type="ORF">BDN70DRAFT_821377</name>
</gene>
<dbReference type="GO" id="GO:0005737">
    <property type="term" value="C:cytoplasm"/>
    <property type="evidence" value="ECO:0007669"/>
    <property type="project" value="TreeGrafter"/>
</dbReference>
<dbReference type="Proteomes" id="UP000807469">
    <property type="component" value="Unassembled WGS sequence"/>
</dbReference>
<evidence type="ECO:0000256" key="5">
    <source>
        <dbReference type="ARBA" id="ARBA00034617"/>
    </source>
</evidence>
<dbReference type="EC" id="5.6.2.4" evidence="6"/>
<dbReference type="GO" id="GO:0009378">
    <property type="term" value="F:four-way junction helicase activity"/>
    <property type="evidence" value="ECO:0007669"/>
    <property type="project" value="TreeGrafter"/>
</dbReference>
<dbReference type="GO" id="GO:0003677">
    <property type="term" value="F:DNA binding"/>
    <property type="evidence" value="ECO:0007669"/>
    <property type="project" value="UniProtKB-KW"/>
</dbReference>
<comment type="caution">
    <text evidence="8">The sequence shown here is derived from an EMBL/GenBank/DDBJ whole genome shotgun (WGS) entry which is preliminary data.</text>
</comment>
<dbReference type="SMART" id="SM00490">
    <property type="entry name" value="HELICc"/>
    <property type="match status" value="1"/>
</dbReference>
<dbReference type="InterPro" id="IPR001650">
    <property type="entry name" value="Helicase_C-like"/>
</dbReference>
<evidence type="ECO:0000313" key="9">
    <source>
        <dbReference type="Proteomes" id="UP000807469"/>
    </source>
</evidence>
<dbReference type="GO" id="GO:0005634">
    <property type="term" value="C:nucleus"/>
    <property type="evidence" value="ECO:0007669"/>
    <property type="project" value="TreeGrafter"/>
</dbReference>
<keyword evidence="3" id="KW-0413">Isomerase</keyword>
<protein>
    <recommendedName>
        <fullName evidence="6">DNA 3'-5' helicase</fullName>
        <ecNumber evidence="6">5.6.2.4</ecNumber>
    </recommendedName>
</protein>
<dbReference type="AlphaFoldDB" id="A0A9P5YK74"/>
<keyword evidence="4" id="KW-0539">Nucleus</keyword>
<accession>A0A9P5YK74</accession>
<evidence type="ECO:0000259" key="7">
    <source>
        <dbReference type="PROSITE" id="PS51194"/>
    </source>
</evidence>
<keyword evidence="9" id="KW-1185">Reference proteome</keyword>
<feature type="domain" description="Helicase C-terminal" evidence="7">
    <location>
        <begin position="20"/>
        <end position="181"/>
    </location>
</feature>
<comment type="similarity">
    <text evidence="1">Belongs to the helicase family. RecQ subfamily.</text>
</comment>